<feature type="domain" description="UBC core" evidence="4">
    <location>
        <begin position="465"/>
        <end position="632"/>
    </location>
</feature>
<dbReference type="GO" id="GO:0016740">
    <property type="term" value="F:transferase activity"/>
    <property type="evidence" value="ECO:0007669"/>
    <property type="project" value="UniProtKB-KW"/>
</dbReference>
<name>A0A1L7WZ67_9HELO</name>
<feature type="region of interest" description="Disordered" evidence="3">
    <location>
        <begin position="717"/>
        <end position="768"/>
    </location>
</feature>
<dbReference type="InterPro" id="IPR016135">
    <property type="entry name" value="UBQ-conjugating_enzyme/RWD"/>
</dbReference>
<evidence type="ECO:0000256" key="3">
    <source>
        <dbReference type="SAM" id="MobiDB-lite"/>
    </source>
</evidence>
<evidence type="ECO:0000256" key="1">
    <source>
        <dbReference type="ARBA" id="ARBA00022679"/>
    </source>
</evidence>
<evidence type="ECO:0000259" key="4">
    <source>
        <dbReference type="PROSITE" id="PS50127"/>
    </source>
</evidence>
<protein>
    <recommendedName>
        <fullName evidence="4">UBC core domain-containing protein</fullName>
    </recommendedName>
</protein>
<evidence type="ECO:0000313" key="6">
    <source>
        <dbReference type="Proteomes" id="UP000184330"/>
    </source>
</evidence>
<dbReference type="SUPFAM" id="SSF54495">
    <property type="entry name" value="UBC-like"/>
    <property type="match status" value="1"/>
</dbReference>
<accession>A0A1L7WZ67</accession>
<gene>
    <name evidence="5" type="ORF">PAC_07942</name>
</gene>
<dbReference type="PROSITE" id="PS50127">
    <property type="entry name" value="UBC_2"/>
    <property type="match status" value="1"/>
</dbReference>
<dbReference type="Gene3D" id="3.10.110.10">
    <property type="entry name" value="Ubiquitin Conjugating Enzyme"/>
    <property type="match status" value="1"/>
</dbReference>
<dbReference type="STRING" id="576137.A0A1L7WZ67"/>
<keyword evidence="6" id="KW-1185">Reference proteome</keyword>
<dbReference type="Pfam" id="PF00179">
    <property type="entry name" value="UQ_con"/>
    <property type="match status" value="1"/>
</dbReference>
<keyword evidence="2" id="KW-0833">Ubl conjugation pathway</keyword>
<keyword evidence="1" id="KW-0808">Transferase</keyword>
<dbReference type="SMART" id="SM00212">
    <property type="entry name" value="UBCc"/>
    <property type="match status" value="1"/>
</dbReference>
<sequence>MSTPGTSSGAAMGSSNSKSISEGNVAKVENAEQDSQVVQSVLDLRALCRQFYTHCRNPLCNRVLRIDDDLEHIEEWRAGAKTIPPTSHLSAWACQQCKTATCVGCNYLPALNAKSLFTPLGVINHCCDLGRLFTIYFLLCRFDDSQIKPEKKSEPKSKPKKKTPVKGKGSAVPGIGYASGYESVAYGGWGGMMVDEIDDIDFPSEDAMYAYQFHSIMPKPFTPTDDEDKKEKDALMIETLRLIGPCLPDASSPALVESNLFRLGMFFDHVTDLIRNDSISDVTERAELYMELIDFVKAVADIPALAGLLFEERPEKSRSPGLRTLGNPVIQDASVPEISSTSRSASVFSSSKNIYEQVKVFLKLAAKKTLGGPSTQTPVNPLKKETMKLCESVLELHDYLKTRADAEASARPRRPVTLDEESDEYKEAEWAKFQEENRVTFTDEVLVAHRYTTEMANVKTSVAKNRLSTISKEIATLTTSLPAGIFLKIAESRSDVMKVMIVGSEGSPYAGGLFIFDIFLPAEYPLTPPKMAFVLDGNDSDTYSFNPNLHVGGGVCLSILNTWSGMPQEMWQPNKSTLLAVLVSVQAMILGAPFPWHNEPGHENEGESTQVKENKKVVQTKTIRHAMIAWKENTFDNSNAKEHIWEEISRKYFSHNRKKILAEVVEWVPDNKYLLEFSPNLPFPFGPKKGRHKIPSTSNVPPVNLVNKLATILCLPQPFPNPDSDDEDDPKKKKGLLGKLNSLKGKRKVSTEVDIAHHPKKQKSEDSNSFEQKWVYTGAVNQKESRAACKEFGIGAASSIKATIGKLEKHVNEKGKAAKPIMEKWGKMVYVEEPDLEASSAGSSFPGSFNMYSEAEEEDIPDHMTMAPWVD</sequence>
<proteinExistence type="predicted"/>
<dbReference type="PANTHER" id="PTHR46116">
    <property type="entry name" value="(E3-INDEPENDENT) E2 UBIQUITIN-CONJUGATING ENZYME"/>
    <property type="match status" value="1"/>
</dbReference>
<evidence type="ECO:0000256" key="2">
    <source>
        <dbReference type="ARBA" id="ARBA00022786"/>
    </source>
</evidence>
<dbReference type="OrthoDB" id="47801at2759"/>
<feature type="region of interest" description="Disordered" evidence="3">
    <location>
        <begin position="149"/>
        <end position="170"/>
    </location>
</feature>
<feature type="compositionally biased region" description="Basic and acidic residues" evidence="3">
    <location>
        <begin position="749"/>
        <end position="766"/>
    </location>
</feature>
<dbReference type="AlphaFoldDB" id="A0A1L7WZ67"/>
<dbReference type="Proteomes" id="UP000184330">
    <property type="component" value="Unassembled WGS sequence"/>
</dbReference>
<feature type="region of interest" description="Disordered" evidence="3">
    <location>
        <begin position="1"/>
        <end position="21"/>
    </location>
</feature>
<dbReference type="InterPro" id="IPR000608">
    <property type="entry name" value="UBC"/>
</dbReference>
<organism evidence="5 6">
    <name type="scientific">Phialocephala subalpina</name>
    <dbReference type="NCBI Taxonomy" id="576137"/>
    <lineage>
        <taxon>Eukaryota</taxon>
        <taxon>Fungi</taxon>
        <taxon>Dikarya</taxon>
        <taxon>Ascomycota</taxon>
        <taxon>Pezizomycotina</taxon>
        <taxon>Leotiomycetes</taxon>
        <taxon>Helotiales</taxon>
        <taxon>Mollisiaceae</taxon>
        <taxon>Phialocephala</taxon>
        <taxon>Phialocephala fortinii species complex</taxon>
    </lineage>
</organism>
<evidence type="ECO:0000313" key="5">
    <source>
        <dbReference type="EMBL" id="CZR58052.1"/>
    </source>
</evidence>
<reference evidence="5 6" key="1">
    <citation type="submission" date="2016-03" db="EMBL/GenBank/DDBJ databases">
        <authorList>
            <person name="Ploux O."/>
        </authorList>
    </citation>
    <scope>NUCLEOTIDE SEQUENCE [LARGE SCALE GENOMIC DNA]</scope>
    <source>
        <strain evidence="5 6">UAMH 11012</strain>
    </source>
</reference>
<dbReference type="EMBL" id="FJOG01000011">
    <property type="protein sequence ID" value="CZR58052.1"/>
    <property type="molecule type" value="Genomic_DNA"/>
</dbReference>